<proteinExistence type="predicted"/>
<dbReference type="OrthoDB" id="1657402at2759"/>
<dbReference type="AlphaFoldDB" id="A0A835KAW3"/>
<name>A0A835KAW3_9ROSI</name>
<organism evidence="1 2">
    <name type="scientific">Salix dunnii</name>
    <dbReference type="NCBI Taxonomy" id="1413687"/>
    <lineage>
        <taxon>Eukaryota</taxon>
        <taxon>Viridiplantae</taxon>
        <taxon>Streptophyta</taxon>
        <taxon>Embryophyta</taxon>
        <taxon>Tracheophyta</taxon>
        <taxon>Spermatophyta</taxon>
        <taxon>Magnoliopsida</taxon>
        <taxon>eudicotyledons</taxon>
        <taxon>Gunneridae</taxon>
        <taxon>Pentapetalae</taxon>
        <taxon>rosids</taxon>
        <taxon>fabids</taxon>
        <taxon>Malpighiales</taxon>
        <taxon>Salicaceae</taxon>
        <taxon>Saliceae</taxon>
        <taxon>Salix</taxon>
    </lineage>
</organism>
<sequence length="69" mass="7260">MERAGELRMFPSEMAVKPAVALRAIFVGGVAIIAKAAGAMKAAAIPGQKKDSNDTWHSVHGHEEVCVDS</sequence>
<evidence type="ECO:0000313" key="1">
    <source>
        <dbReference type="EMBL" id="KAF9685143.1"/>
    </source>
</evidence>
<dbReference type="EMBL" id="JADGMS010000003">
    <property type="protein sequence ID" value="KAF9685143.1"/>
    <property type="molecule type" value="Genomic_DNA"/>
</dbReference>
<evidence type="ECO:0000313" key="2">
    <source>
        <dbReference type="Proteomes" id="UP000657918"/>
    </source>
</evidence>
<comment type="caution">
    <text evidence="1">The sequence shown here is derived from an EMBL/GenBank/DDBJ whole genome shotgun (WGS) entry which is preliminary data.</text>
</comment>
<keyword evidence="2" id="KW-1185">Reference proteome</keyword>
<dbReference type="Proteomes" id="UP000657918">
    <property type="component" value="Unassembled WGS sequence"/>
</dbReference>
<accession>A0A835KAW3</accession>
<gene>
    <name evidence="1" type="ORF">SADUNF_Sadunf03G0023800</name>
</gene>
<reference evidence="1 2" key="1">
    <citation type="submission" date="2020-10" db="EMBL/GenBank/DDBJ databases">
        <title>Plant Genome Project.</title>
        <authorList>
            <person name="Zhang R.-G."/>
        </authorList>
    </citation>
    <scope>NUCLEOTIDE SEQUENCE [LARGE SCALE GENOMIC DNA]</scope>
    <source>
        <strain evidence="1">FAFU-HL-1</strain>
        <tissue evidence="1">Leaf</tissue>
    </source>
</reference>
<protein>
    <submittedName>
        <fullName evidence="1">Uncharacterized protein</fullName>
    </submittedName>
</protein>